<feature type="domain" description="CCHC-type" evidence="2">
    <location>
        <begin position="46"/>
        <end position="62"/>
    </location>
</feature>
<feature type="domain" description="CCHC-type" evidence="2">
    <location>
        <begin position="14"/>
        <end position="30"/>
    </location>
</feature>
<keyword evidence="1" id="KW-0479">Metal-binding</keyword>
<evidence type="ECO:0000256" key="1">
    <source>
        <dbReference type="PROSITE-ProRule" id="PRU00047"/>
    </source>
</evidence>
<keyword evidence="4" id="KW-1185">Reference proteome</keyword>
<reference evidence="3" key="2">
    <citation type="submission" date="2022-01" db="EMBL/GenBank/DDBJ databases">
        <authorList>
            <person name="Yamashiro T."/>
            <person name="Shiraishi A."/>
            <person name="Satake H."/>
            <person name="Nakayama K."/>
        </authorList>
    </citation>
    <scope>NUCLEOTIDE SEQUENCE</scope>
</reference>
<dbReference type="Pfam" id="PF00098">
    <property type="entry name" value="zf-CCHC"/>
    <property type="match status" value="4"/>
</dbReference>
<evidence type="ECO:0000313" key="4">
    <source>
        <dbReference type="Proteomes" id="UP001151760"/>
    </source>
</evidence>
<feature type="domain" description="CCHC-type" evidence="2">
    <location>
        <begin position="110"/>
        <end position="126"/>
    </location>
</feature>
<comment type="caution">
    <text evidence="3">The sequence shown here is derived from an EMBL/GenBank/DDBJ whole genome shotgun (WGS) entry which is preliminary data.</text>
</comment>
<proteinExistence type="predicted"/>
<dbReference type="PANTHER" id="PTHR47592">
    <property type="entry name" value="PBF68 PROTEIN"/>
    <property type="match status" value="1"/>
</dbReference>
<organism evidence="3 4">
    <name type="scientific">Tanacetum coccineum</name>
    <dbReference type="NCBI Taxonomy" id="301880"/>
    <lineage>
        <taxon>Eukaryota</taxon>
        <taxon>Viridiplantae</taxon>
        <taxon>Streptophyta</taxon>
        <taxon>Embryophyta</taxon>
        <taxon>Tracheophyta</taxon>
        <taxon>Spermatophyta</taxon>
        <taxon>Magnoliopsida</taxon>
        <taxon>eudicotyledons</taxon>
        <taxon>Gunneridae</taxon>
        <taxon>Pentapetalae</taxon>
        <taxon>asterids</taxon>
        <taxon>campanulids</taxon>
        <taxon>Asterales</taxon>
        <taxon>Asteraceae</taxon>
        <taxon>Asteroideae</taxon>
        <taxon>Anthemideae</taxon>
        <taxon>Anthemidinae</taxon>
        <taxon>Tanacetum</taxon>
    </lineage>
</organism>
<dbReference type="Proteomes" id="UP001151760">
    <property type="component" value="Unassembled WGS sequence"/>
</dbReference>
<feature type="domain" description="CCHC-type" evidence="2">
    <location>
        <begin position="77"/>
        <end position="94"/>
    </location>
</feature>
<reference evidence="3" key="1">
    <citation type="journal article" date="2022" name="Int. J. Mol. Sci.">
        <title>Draft Genome of Tanacetum Coccineum: Genomic Comparison of Closely Related Tanacetum-Family Plants.</title>
        <authorList>
            <person name="Yamashiro T."/>
            <person name="Shiraishi A."/>
            <person name="Nakayama K."/>
            <person name="Satake H."/>
        </authorList>
    </citation>
    <scope>NUCLEOTIDE SEQUENCE</scope>
</reference>
<dbReference type="Pfam" id="PF22936">
    <property type="entry name" value="Pol_BBD"/>
    <property type="match status" value="3"/>
</dbReference>
<keyword evidence="1" id="KW-0863">Zinc-finger</keyword>
<evidence type="ECO:0000313" key="3">
    <source>
        <dbReference type="EMBL" id="GJT06693.1"/>
    </source>
</evidence>
<dbReference type="SUPFAM" id="SSF57756">
    <property type="entry name" value="Retrovirus zinc finger-like domains"/>
    <property type="match status" value="2"/>
</dbReference>
<name>A0ABQ5AZG8_9ASTR</name>
<evidence type="ECO:0000259" key="2">
    <source>
        <dbReference type="PROSITE" id="PS50158"/>
    </source>
</evidence>
<dbReference type="SMART" id="SM00343">
    <property type="entry name" value="ZnF_C2HC"/>
    <property type="match status" value="4"/>
</dbReference>
<dbReference type="InterPro" id="IPR054722">
    <property type="entry name" value="PolX-like_BBD"/>
</dbReference>
<gene>
    <name evidence="3" type="ORF">Tco_0841155</name>
</gene>
<sequence length="633" mass="70328">MPQKKSSKAKSTGKCHVCGDTGHYARDCKERKSDAEEVVLQNTTGKCHVCGETGHYARECKDKKSDTVKVVLQDTTRKCHLCGYTGHYARDCKERKSDSKKVALQDTTGKCNVCGETGHYARECKDKKSDTVKVVLKEIIGSGTRSSKKAQGWYLFFCSSAHVCYSRDMFVDYNPVINHEVILDNNDHVDVAGTGTVVLRFTTGKVLTLSNVLHIPEISKCVVSVSKLDDLGYIVSLGTGGCVIQKSQKVIGQGHLEDGASHNGDALSSLFRLSLMEERPVKKVVLDETICFLESNEHPELLKVRARGWYLLTRCTVHVCNSRDMFVEYQPVTGHEMVLENNSPVDVVGFGTVKLQLTSGKVLTLENVFHMPKITKCCISVSKLTKMGFTVGFWNEGCDIKKDHETVGIGYIEDELYRLSVVDEHPSADSDPMIDPGFNLDNDDQADVAAIRGDDSFYSITCGGGKSVLKMGDVAMKFYNDGILYKLDLLKEPPLATVVHHETIGLLIANEHPKLTEAKARGWYLLTRCTVHVCNSYDMFVDYQPVTGHEVVLEDNSHVNVVGYGTVKLQLTTGNVLTLNNVFHMPAIVKCCLSRHVFCALPFPFLNMRQHSLHGKLQHLFLNEANKIDFLDS</sequence>
<accession>A0ABQ5AZG8</accession>
<keyword evidence="1" id="KW-0862">Zinc</keyword>
<dbReference type="Gene3D" id="4.10.60.10">
    <property type="entry name" value="Zinc finger, CCHC-type"/>
    <property type="match status" value="3"/>
</dbReference>
<dbReference type="InterPro" id="IPR036875">
    <property type="entry name" value="Znf_CCHC_sf"/>
</dbReference>
<dbReference type="InterPro" id="IPR001878">
    <property type="entry name" value="Znf_CCHC"/>
</dbReference>
<dbReference type="EMBL" id="BQNB010012690">
    <property type="protein sequence ID" value="GJT06693.1"/>
    <property type="molecule type" value="Genomic_DNA"/>
</dbReference>
<dbReference type="PROSITE" id="PS50158">
    <property type="entry name" value="ZF_CCHC"/>
    <property type="match status" value="4"/>
</dbReference>
<protein>
    <submittedName>
        <fullName evidence="3">Mutator type transposase</fullName>
    </submittedName>
</protein>